<dbReference type="Gene3D" id="2.170.130.10">
    <property type="entry name" value="TonB-dependent receptor, plug domain"/>
    <property type="match status" value="1"/>
</dbReference>
<keyword evidence="5 9" id="KW-0798">TonB box</keyword>
<keyword evidence="15" id="KW-1185">Reference proteome</keyword>
<dbReference type="Pfam" id="PF07715">
    <property type="entry name" value="Plug"/>
    <property type="match status" value="1"/>
</dbReference>
<dbReference type="GO" id="GO:0044718">
    <property type="term" value="P:siderophore transmembrane transport"/>
    <property type="evidence" value="ECO:0007669"/>
    <property type="project" value="TreeGrafter"/>
</dbReference>
<dbReference type="GO" id="GO:0009279">
    <property type="term" value="C:cell outer membrane"/>
    <property type="evidence" value="ECO:0007669"/>
    <property type="project" value="UniProtKB-SubCell"/>
</dbReference>
<evidence type="ECO:0000256" key="8">
    <source>
        <dbReference type="PROSITE-ProRule" id="PRU01360"/>
    </source>
</evidence>
<accession>A0A844Z4J9</accession>
<dbReference type="PANTHER" id="PTHR30069">
    <property type="entry name" value="TONB-DEPENDENT OUTER MEMBRANE RECEPTOR"/>
    <property type="match status" value="1"/>
</dbReference>
<keyword evidence="2 8" id="KW-0813">Transport</keyword>
<dbReference type="InterPro" id="IPR039426">
    <property type="entry name" value="TonB-dep_rcpt-like"/>
</dbReference>
<proteinExistence type="inferred from homology"/>
<keyword evidence="3 8" id="KW-1134">Transmembrane beta strand</keyword>
<comment type="caution">
    <text evidence="14">The sequence shown here is derived from an EMBL/GenBank/DDBJ whole genome shotgun (WGS) entry which is preliminary data.</text>
</comment>
<feature type="domain" description="TonB-dependent receptor plug" evidence="13">
    <location>
        <begin position="69"/>
        <end position="173"/>
    </location>
</feature>
<evidence type="ECO:0000259" key="13">
    <source>
        <dbReference type="Pfam" id="PF07715"/>
    </source>
</evidence>
<organism evidence="14 15">
    <name type="scientific">Pontixanthobacter aestiaquae</name>
    <dbReference type="NCBI Taxonomy" id="1509367"/>
    <lineage>
        <taxon>Bacteria</taxon>
        <taxon>Pseudomonadati</taxon>
        <taxon>Pseudomonadota</taxon>
        <taxon>Alphaproteobacteria</taxon>
        <taxon>Sphingomonadales</taxon>
        <taxon>Erythrobacteraceae</taxon>
        <taxon>Pontixanthobacter</taxon>
    </lineage>
</organism>
<protein>
    <submittedName>
        <fullName evidence="14">TonB-dependent receptor</fullName>
    </submittedName>
</protein>
<evidence type="ECO:0000313" key="15">
    <source>
        <dbReference type="Proteomes" id="UP000460290"/>
    </source>
</evidence>
<keyword evidence="4 8" id="KW-0812">Transmembrane</keyword>
<dbReference type="Gene3D" id="2.40.170.20">
    <property type="entry name" value="TonB-dependent receptor, beta-barrel domain"/>
    <property type="match status" value="1"/>
</dbReference>
<reference evidence="14 15" key="1">
    <citation type="submission" date="2019-12" db="EMBL/GenBank/DDBJ databases">
        <title>Genomic-based taxomic classification of the family Erythrobacteraceae.</title>
        <authorList>
            <person name="Xu L."/>
        </authorList>
    </citation>
    <scope>NUCLEOTIDE SEQUENCE [LARGE SCALE GENOMIC DNA]</scope>
    <source>
        <strain evidence="14 15">KCTC 42006</strain>
    </source>
</reference>
<feature type="compositionally biased region" description="Acidic residues" evidence="10">
    <location>
        <begin position="326"/>
        <end position="337"/>
    </location>
</feature>
<dbReference type="PANTHER" id="PTHR30069:SF40">
    <property type="entry name" value="TONB-DEPENDENT RECEPTOR NMB0964-RELATED"/>
    <property type="match status" value="1"/>
</dbReference>
<evidence type="ECO:0000256" key="6">
    <source>
        <dbReference type="ARBA" id="ARBA00023136"/>
    </source>
</evidence>
<evidence type="ECO:0000256" key="2">
    <source>
        <dbReference type="ARBA" id="ARBA00022448"/>
    </source>
</evidence>
<dbReference type="RefSeq" id="WP_160612879.1">
    <property type="nucleotide sequence ID" value="NZ_JAUFQM010000001.1"/>
</dbReference>
<name>A0A844Z4J9_9SPHN</name>
<comment type="subcellular location">
    <subcellularLocation>
        <location evidence="1 8">Cell outer membrane</location>
        <topology evidence="1 8">Multi-pass membrane protein</topology>
    </subcellularLocation>
</comment>
<feature type="signal peptide" evidence="11">
    <location>
        <begin position="1"/>
        <end position="29"/>
    </location>
</feature>
<sequence>MIRTSTRPAIIGVSSFALLAGLPLVPAYAQDQASGTAATDAERVDDDLHDRRISPDGEIVVTAIGLTQLDVLAGTSVIEGAELQRNLDGQLGNVLAKLPGVSATGFSPGASRPVLRGFSGERVKVLNDGIGAIDASNTSDDHAVTIDPLTAERIEVLRGPAVILYGSQAIGGAVNVIDKRIPLRVPDEAFHLDTIMSADTATGLLEGGASLDVPLSDRFVVHVNGSYRNTDDIEIPGFAASDDLRADLFADAAEEEDEGELEEAEELREAANISGILPNSATETWSADLGFAFFEGESSLGAAIGIYDTVYGIPSNPDGGHHHGEEGEEDGEEEEEGEEVVTIDLRQIRADLRGKLDLGNGFFSELNTRVGFSDYTHTEFEGAEVGTVFNVSGIEARADLIQNPTDNWRGSFGIQYYTRDFEAIGAEAFVAPNRTDQFAIFGLQEVDFGNLQLEGALRYETTDVGSQTLGIDRDFDAFSGAISLAYETADGLRFGVTGSRAERAPAAEELFSNGPHIATQAFEIGDVNLTTEKAWGVEAFVRGNVGPASISFAVFQNWFDDYISLFATGQEEDDLPVFQYVQADANYFGIEGEIRYNLIDTEPLSLRAELRGDYIDAELTDGTPLPRIPALNFLGALEAEMDDFDIRGEVQWFDGQDSVAPFETATDSFTFVNASIAWRPLKNIGNITLMLQAENIFDVEGRRHSSFTKEFVPLTGRNFKVSLRSSF</sequence>
<dbReference type="PROSITE" id="PS52016">
    <property type="entry name" value="TONB_DEPENDENT_REC_3"/>
    <property type="match status" value="1"/>
</dbReference>
<dbReference type="InterPro" id="IPR037066">
    <property type="entry name" value="Plug_dom_sf"/>
</dbReference>
<dbReference type="InterPro" id="IPR036942">
    <property type="entry name" value="Beta-barrel_TonB_sf"/>
</dbReference>
<evidence type="ECO:0000313" key="14">
    <source>
        <dbReference type="EMBL" id="MXO82424.1"/>
    </source>
</evidence>
<evidence type="ECO:0000256" key="9">
    <source>
        <dbReference type="RuleBase" id="RU003357"/>
    </source>
</evidence>
<evidence type="ECO:0000256" key="11">
    <source>
        <dbReference type="SAM" id="SignalP"/>
    </source>
</evidence>
<dbReference type="SUPFAM" id="SSF56935">
    <property type="entry name" value="Porins"/>
    <property type="match status" value="1"/>
</dbReference>
<keyword evidence="14" id="KW-0675">Receptor</keyword>
<dbReference type="Pfam" id="PF00593">
    <property type="entry name" value="TonB_dep_Rec_b-barrel"/>
    <property type="match status" value="1"/>
</dbReference>
<gene>
    <name evidence="14" type="ORF">GRI35_03410</name>
</gene>
<keyword evidence="6 8" id="KW-0472">Membrane</keyword>
<feature type="region of interest" description="Disordered" evidence="10">
    <location>
        <begin position="315"/>
        <end position="337"/>
    </location>
</feature>
<evidence type="ECO:0000256" key="7">
    <source>
        <dbReference type="ARBA" id="ARBA00023237"/>
    </source>
</evidence>
<feature type="domain" description="TonB-dependent receptor-like beta-barrel" evidence="12">
    <location>
        <begin position="342"/>
        <end position="696"/>
    </location>
</feature>
<evidence type="ECO:0000256" key="5">
    <source>
        <dbReference type="ARBA" id="ARBA00023077"/>
    </source>
</evidence>
<dbReference type="Proteomes" id="UP000460290">
    <property type="component" value="Unassembled WGS sequence"/>
</dbReference>
<dbReference type="AlphaFoldDB" id="A0A844Z4J9"/>
<dbReference type="InterPro" id="IPR012910">
    <property type="entry name" value="Plug_dom"/>
</dbReference>
<evidence type="ECO:0000256" key="1">
    <source>
        <dbReference type="ARBA" id="ARBA00004571"/>
    </source>
</evidence>
<evidence type="ECO:0000256" key="3">
    <source>
        <dbReference type="ARBA" id="ARBA00022452"/>
    </source>
</evidence>
<dbReference type="OrthoDB" id="9795928at2"/>
<keyword evidence="7 8" id="KW-0998">Cell outer membrane</keyword>
<evidence type="ECO:0000256" key="10">
    <source>
        <dbReference type="SAM" id="MobiDB-lite"/>
    </source>
</evidence>
<evidence type="ECO:0000256" key="4">
    <source>
        <dbReference type="ARBA" id="ARBA00022692"/>
    </source>
</evidence>
<dbReference type="EMBL" id="WTYZ01000001">
    <property type="protein sequence ID" value="MXO82424.1"/>
    <property type="molecule type" value="Genomic_DNA"/>
</dbReference>
<dbReference type="GO" id="GO:0015344">
    <property type="term" value="F:siderophore uptake transmembrane transporter activity"/>
    <property type="evidence" value="ECO:0007669"/>
    <property type="project" value="TreeGrafter"/>
</dbReference>
<keyword evidence="11" id="KW-0732">Signal</keyword>
<feature type="chain" id="PRO_5032345202" evidence="11">
    <location>
        <begin position="30"/>
        <end position="727"/>
    </location>
</feature>
<dbReference type="InterPro" id="IPR000531">
    <property type="entry name" value="Beta-barrel_TonB"/>
</dbReference>
<comment type="similarity">
    <text evidence="8 9">Belongs to the TonB-dependent receptor family.</text>
</comment>
<evidence type="ECO:0000259" key="12">
    <source>
        <dbReference type="Pfam" id="PF00593"/>
    </source>
</evidence>